<feature type="compositionally biased region" description="Gly residues" evidence="1">
    <location>
        <begin position="194"/>
        <end position="210"/>
    </location>
</feature>
<dbReference type="Proteomes" id="UP001224890">
    <property type="component" value="Unassembled WGS sequence"/>
</dbReference>
<feature type="compositionally biased region" description="Basic and acidic residues" evidence="1">
    <location>
        <begin position="134"/>
        <end position="148"/>
    </location>
</feature>
<protein>
    <submittedName>
        <fullName evidence="2">Uncharacterized protein</fullName>
    </submittedName>
</protein>
<gene>
    <name evidence="2" type="ORF">BDP55DRAFT_14821</name>
</gene>
<sequence length="219" mass="23629">MMVTQKARRDRSRYRALLFASMGDVYSSTSEKATNEVWCKREGKPLGKVGKRDERKQNNSRLRVHGATLGSSPARSLFSGNARTADGRGSIYVLIPPGDGPLGRKSAGGEADGGRRWKWEASNHRGEASVQNNWERELAASKAERHDQTFSSYLTSSTSRSRDGTPGPRGGGRKGPNLAQGKKKRRDQQPQTRRGGGGGGGGGHWWGGGQEEPEGPPSG</sequence>
<reference evidence="2" key="1">
    <citation type="submission" date="2021-06" db="EMBL/GenBank/DDBJ databases">
        <title>Comparative genomics, transcriptomics and evolutionary studies reveal genomic signatures of adaptation to plant cell wall in hemibiotrophic fungi.</title>
        <authorList>
            <consortium name="DOE Joint Genome Institute"/>
            <person name="Baroncelli R."/>
            <person name="Diaz J.F."/>
            <person name="Benocci T."/>
            <person name="Peng M."/>
            <person name="Battaglia E."/>
            <person name="Haridas S."/>
            <person name="Andreopoulos W."/>
            <person name="Labutti K."/>
            <person name="Pangilinan J."/>
            <person name="Floch G.L."/>
            <person name="Makela M.R."/>
            <person name="Henrissat B."/>
            <person name="Grigoriev I.V."/>
            <person name="Crouch J.A."/>
            <person name="De Vries R.P."/>
            <person name="Sukno S.A."/>
            <person name="Thon M.R."/>
        </authorList>
    </citation>
    <scope>NUCLEOTIDE SEQUENCE</scope>
    <source>
        <strain evidence="2">CBS 193.32</strain>
    </source>
</reference>
<evidence type="ECO:0000313" key="3">
    <source>
        <dbReference type="Proteomes" id="UP001224890"/>
    </source>
</evidence>
<dbReference type="AlphaFoldDB" id="A0AAJ0AZN0"/>
<keyword evidence="3" id="KW-1185">Reference proteome</keyword>
<dbReference type="RefSeq" id="XP_060437002.1">
    <property type="nucleotide sequence ID" value="XM_060565596.1"/>
</dbReference>
<organism evidence="2 3">
    <name type="scientific">Colletotrichum godetiae</name>
    <dbReference type="NCBI Taxonomy" id="1209918"/>
    <lineage>
        <taxon>Eukaryota</taxon>
        <taxon>Fungi</taxon>
        <taxon>Dikarya</taxon>
        <taxon>Ascomycota</taxon>
        <taxon>Pezizomycotina</taxon>
        <taxon>Sordariomycetes</taxon>
        <taxon>Hypocreomycetidae</taxon>
        <taxon>Glomerellales</taxon>
        <taxon>Glomerellaceae</taxon>
        <taxon>Colletotrichum</taxon>
        <taxon>Colletotrichum acutatum species complex</taxon>
    </lineage>
</organism>
<evidence type="ECO:0000313" key="2">
    <source>
        <dbReference type="EMBL" id="KAK1701247.1"/>
    </source>
</evidence>
<evidence type="ECO:0000256" key="1">
    <source>
        <dbReference type="SAM" id="MobiDB-lite"/>
    </source>
</evidence>
<comment type="caution">
    <text evidence="2">The sequence shown here is derived from an EMBL/GenBank/DDBJ whole genome shotgun (WGS) entry which is preliminary data.</text>
</comment>
<feature type="region of interest" description="Disordered" evidence="1">
    <location>
        <begin position="95"/>
        <end position="219"/>
    </location>
</feature>
<proteinExistence type="predicted"/>
<dbReference type="GeneID" id="85450122"/>
<accession>A0AAJ0AZN0</accession>
<feature type="compositionally biased region" description="Basic and acidic residues" evidence="1">
    <location>
        <begin position="112"/>
        <end position="127"/>
    </location>
</feature>
<name>A0AAJ0AZN0_9PEZI</name>
<dbReference type="EMBL" id="JAHMHR010000001">
    <property type="protein sequence ID" value="KAK1701247.1"/>
    <property type="molecule type" value="Genomic_DNA"/>
</dbReference>